<organism evidence="2">
    <name type="scientific">marine sediment metagenome</name>
    <dbReference type="NCBI Taxonomy" id="412755"/>
    <lineage>
        <taxon>unclassified sequences</taxon>
        <taxon>metagenomes</taxon>
        <taxon>ecological metagenomes</taxon>
    </lineage>
</organism>
<evidence type="ECO:0000313" key="2">
    <source>
        <dbReference type="EMBL" id="GAG84010.1"/>
    </source>
</evidence>
<comment type="caution">
    <text evidence="2">The sequence shown here is derived from an EMBL/GenBank/DDBJ whole genome shotgun (WGS) entry which is preliminary data.</text>
</comment>
<evidence type="ECO:0000256" key="1">
    <source>
        <dbReference type="SAM" id="MobiDB-lite"/>
    </source>
</evidence>
<feature type="compositionally biased region" description="Pro residues" evidence="1">
    <location>
        <begin position="54"/>
        <end position="65"/>
    </location>
</feature>
<name>X1AMU2_9ZZZZ</name>
<reference evidence="2" key="1">
    <citation type="journal article" date="2014" name="Front. Microbiol.">
        <title>High frequency of phylogenetically diverse reductive dehalogenase-homologous genes in deep subseafloor sedimentary metagenomes.</title>
        <authorList>
            <person name="Kawai M."/>
            <person name="Futagami T."/>
            <person name="Toyoda A."/>
            <person name="Takaki Y."/>
            <person name="Nishi S."/>
            <person name="Hori S."/>
            <person name="Arai W."/>
            <person name="Tsubouchi T."/>
            <person name="Morono Y."/>
            <person name="Uchiyama I."/>
            <person name="Ito T."/>
            <person name="Fujiyama A."/>
            <person name="Inagaki F."/>
            <person name="Takami H."/>
        </authorList>
    </citation>
    <scope>NUCLEOTIDE SEQUENCE</scope>
    <source>
        <strain evidence="2">Expedition CK06-06</strain>
    </source>
</reference>
<protein>
    <submittedName>
        <fullName evidence="2">Uncharacterized protein</fullName>
    </submittedName>
</protein>
<gene>
    <name evidence="2" type="ORF">S01H4_21986</name>
</gene>
<sequence length="277" mass="30491">MVIKKKLIDLKSPTRGIEEEATMMTEKPPTTALQRAAAEAKAKQEEAITTTPTPIAPPTVPPLDMPPPPTPPEIPEVPEVPPYEKSPEQIAWEEMYGGELAEWVEAGGYGIPEEIQAKMIQQTTDILRARETESLRVMRNNMERRGITNSGFVFYNGQQIRSNTSVAIAGAITDIQIKNALMKLASFEKAMGATAQFVGYLAEESLKAYQPKMAQWAMQAQYGLAEYQMAGQYGLAAYQAQVQATLVEWQAGFDLIKMEINQAYTAGNMGLASQLQS</sequence>
<feature type="region of interest" description="Disordered" evidence="1">
    <location>
        <begin position="13"/>
        <end position="65"/>
    </location>
</feature>
<proteinExistence type="predicted"/>
<feature type="non-terminal residue" evidence="2">
    <location>
        <position position="277"/>
    </location>
</feature>
<accession>X1AMU2</accession>
<dbReference type="EMBL" id="BART01010018">
    <property type="protein sequence ID" value="GAG84010.1"/>
    <property type="molecule type" value="Genomic_DNA"/>
</dbReference>
<dbReference type="AlphaFoldDB" id="X1AMU2"/>